<feature type="binding site" evidence="4">
    <location>
        <position position="71"/>
    </location>
    <ligand>
        <name>substrate</name>
    </ligand>
</feature>
<sequence>MNTENLIWEKLNNDPLESNLLESWLIDDASLTKKLKQKFADFSVKVLSEIQGKAHNNEQDLLGTQADCIIREVELWGNQHAVVFARSIIPITDDTQNLLGIGSKPLGEILFNDASIARGELQITRMGDVWGRRSTFAIGDTRVLVSEFFLEALYA</sequence>
<dbReference type="PANTHER" id="PTHR38683:SF1">
    <property type="entry name" value="CHORISMATE PYRUVATE-LYASE"/>
    <property type="match status" value="1"/>
</dbReference>
<dbReference type="GO" id="GO:0008813">
    <property type="term" value="F:chorismate lyase activity"/>
    <property type="evidence" value="ECO:0007669"/>
    <property type="project" value="UniProtKB-UniRule"/>
</dbReference>
<proteinExistence type="inferred from homology"/>
<dbReference type="HAMAP" id="MF_01632">
    <property type="entry name" value="UbiC"/>
    <property type="match status" value="1"/>
</dbReference>
<dbReference type="GO" id="GO:0005829">
    <property type="term" value="C:cytosol"/>
    <property type="evidence" value="ECO:0007669"/>
    <property type="project" value="TreeGrafter"/>
</dbReference>
<dbReference type="GO" id="GO:0042866">
    <property type="term" value="P:pyruvate biosynthetic process"/>
    <property type="evidence" value="ECO:0007669"/>
    <property type="project" value="UniProtKB-UniRule"/>
</dbReference>
<dbReference type="EMBL" id="CP138327">
    <property type="protein sequence ID" value="WXU00364.1"/>
    <property type="molecule type" value="Genomic_DNA"/>
</dbReference>
<keyword evidence="4 5" id="KW-0670">Pyruvate</keyword>
<dbReference type="PANTHER" id="PTHR38683">
    <property type="entry name" value="CHORISMATE PYRUVATE-LYASE"/>
    <property type="match status" value="1"/>
</dbReference>
<comment type="pathway">
    <text evidence="4">Cofactor biosynthesis; ubiquinone biosynthesis.</text>
</comment>
<comment type="catalytic activity">
    <reaction evidence="4">
        <text>chorismate = 4-hydroxybenzoate + pyruvate</text>
        <dbReference type="Rhea" id="RHEA:16505"/>
        <dbReference type="ChEBI" id="CHEBI:15361"/>
        <dbReference type="ChEBI" id="CHEBI:17879"/>
        <dbReference type="ChEBI" id="CHEBI:29748"/>
        <dbReference type="EC" id="4.1.3.40"/>
    </reaction>
</comment>
<protein>
    <recommendedName>
        <fullName evidence="4">Probable chorismate pyruvate-lyase</fullName>
        <shortName evidence="4">CL</shortName>
        <shortName evidence="4">CPL</shortName>
        <ecNumber evidence="4">4.1.3.40</ecNumber>
    </recommendedName>
</protein>
<organism evidence="5">
    <name type="scientific">Catillopecten margaritatus gill symbiont</name>
    <dbReference type="NCBI Taxonomy" id="3083288"/>
    <lineage>
        <taxon>Bacteria</taxon>
        <taxon>Pseudomonadati</taxon>
        <taxon>Pseudomonadota</taxon>
        <taxon>Gammaproteobacteria</taxon>
        <taxon>sulfur-oxidizing symbionts</taxon>
    </lineage>
</organism>
<name>A0AAU6PH61_9GAMM</name>
<feature type="binding site" evidence="4">
    <location>
        <position position="106"/>
    </location>
    <ligand>
        <name>substrate</name>
    </ligand>
</feature>
<evidence type="ECO:0000256" key="1">
    <source>
        <dbReference type="ARBA" id="ARBA00022490"/>
    </source>
</evidence>
<evidence type="ECO:0000256" key="4">
    <source>
        <dbReference type="HAMAP-Rule" id="MF_01632"/>
    </source>
</evidence>
<dbReference type="InterPro" id="IPR028978">
    <property type="entry name" value="Chorismate_lyase_/UTRA_dom_sf"/>
</dbReference>
<comment type="caution">
    <text evidence="4">Lacks conserved residue(s) required for the propagation of feature annotation.</text>
</comment>
<reference evidence="5" key="1">
    <citation type="submission" date="2023-10" db="EMBL/GenBank/DDBJ databases">
        <title>The first scallop-associated chemosynthetic bacterial symbiont.</title>
        <authorList>
            <person name="Lin Y.-T."/>
            <person name="Sun J."/>
            <person name="Ip J.C.-H."/>
            <person name="He X."/>
            <person name="Gao Z.-M."/>
            <person name="Perez M."/>
            <person name="Xu T."/>
            <person name="Qian P.-Y."/>
            <person name="Qiu J.-W."/>
        </authorList>
    </citation>
    <scope>NUCLEOTIDE SEQUENCE</scope>
    <source>
        <strain evidence="5">Gill1</strain>
    </source>
</reference>
<keyword evidence="1 4" id="KW-0963">Cytoplasm</keyword>
<keyword evidence="3 4" id="KW-0456">Lyase</keyword>
<keyword evidence="2 4" id="KW-0831">Ubiquinone biosynthesis</keyword>
<evidence type="ECO:0000313" key="5">
    <source>
        <dbReference type="EMBL" id="WXU00364.1"/>
    </source>
</evidence>
<dbReference type="AlphaFoldDB" id="A0AAU6PH61"/>
<comment type="function">
    <text evidence="4">Removes the pyruvyl group from chorismate, with concomitant aromatization of the ring, to provide 4-hydroxybenzoate (4HB) for the ubiquinone pathway.</text>
</comment>
<comment type="subcellular location">
    <subcellularLocation>
        <location evidence="4">Cytoplasm</location>
    </subcellularLocation>
</comment>
<feature type="binding site" evidence="4">
    <location>
        <position position="147"/>
    </location>
    <ligand>
        <name>substrate</name>
    </ligand>
</feature>
<dbReference type="GO" id="GO:0006744">
    <property type="term" value="P:ubiquinone biosynthetic process"/>
    <property type="evidence" value="ECO:0007669"/>
    <property type="project" value="UniProtKB-UniRule"/>
</dbReference>
<dbReference type="InterPro" id="IPR007440">
    <property type="entry name" value="Chorismate--pyruvate_lyase"/>
</dbReference>
<comment type="similarity">
    <text evidence="4">Belongs to the UbiC family.</text>
</comment>
<evidence type="ECO:0000256" key="3">
    <source>
        <dbReference type="ARBA" id="ARBA00023239"/>
    </source>
</evidence>
<dbReference type="EC" id="4.1.3.40" evidence="4"/>
<dbReference type="Pfam" id="PF04345">
    <property type="entry name" value="Chor_lyase"/>
    <property type="match status" value="1"/>
</dbReference>
<gene>
    <name evidence="4 5" type="primary">ubiC</name>
    <name evidence="5" type="ORF">Ctma_1079</name>
</gene>
<dbReference type="SUPFAM" id="SSF64288">
    <property type="entry name" value="Chorismate lyase-like"/>
    <property type="match status" value="1"/>
</dbReference>
<evidence type="ECO:0000256" key="2">
    <source>
        <dbReference type="ARBA" id="ARBA00022688"/>
    </source>
</evidence>
<dbReference type="Gene3D" id="3.40.1410.10">
    <property type="entry name" value="Chorismate lyase-like"/>
    <property type="match status" value="1"/>
</dbReference>
<accession>A0AAU6PH61</accession>